<feature type="domain" description="CUB" evidence="32">
    <location>
        <begin position="1553"/>
        <end position="1667"/>
    </location>
</feature>
<feature type="disulfide bond" evidence="28">
    <location>
        <begin position="504"/>
        <end position="531"/>
    </location>
</feature>
<keyword evidence="18 29" id="KW-1015">Disulfide bond</keyword>
<dbReference type="CDD" id="cd00054">
    <property type="entry name" value="EGF_CA"/>
    <property type="match status" value="6"/>
</dbReference>
<gene>
    <name evidence="34" type="ORF">CHS0354_006518</name>
</gene>
<keyword evidence="21" id="KW-0753">Steroid metabolism</keyword>
<keyword evidence="5 29" id="KW-0245">EGF-like domain</keyword>
<feature type="domain" description="CUB" evidence="32">
    <location>
        <begin position="975"/>
        <end position="1088"/>
    </location>
</feature>
<dbReference type="PANTHER" id="PTHR24251">
    <property type="entry name" value="OVOCHYMASE-RELATED"/>
    <property type="match status" value="1"/>
</dbReference>
<feature type="domain" description="CUB" evidence="32">
    <location>
        <begin position="1094"/>
        <end position="1206"/>
    </location>
</feature>
<keyword evidence="14" id="KW-0106">Calcium</keyword>
<comment type="function">
    <text evidence="26">Endocytic receptor which plays a role in lipoprotein, vitamin and iron metabolism by facilitating their uptake. Acts together with LRP2 to mediate endocytosis of high-density lipoproteins, GC, hemoglobin, ALB, TF and SCGB1A1. Acts together with AMN to mediate endocytosis of the CBLIF-cobalamin complex. Binds to ALB, MB, Kappa and lambda-light chains, TF, hemoglobin, GC, SCGB1A1, APOA1, high density lipoprotein, and the CBLIF-cobalamin complex. Ligand binding requires calcium. Serves as important transporter in several absorptive epithelia, including intestine, renal proximal tubules and embryonic yolk sac. May play an important role in the development of the peri-implantation embryo through internalization of APOA1 and cholesterol. Binds to LGALS3 at the maternal-fetal interface.</text>
</comment>
<dbReference type="GO" id="GO:0015031">
    <property type="term" value="P:protein transport"/>
    <property type="evidence" value="ECO:0007669"/>
    <property type="project" value="UniProtKB-KW"/>
</dbReference>
<dbReference type="InterPro" id="IPR024731">
    <property type="entry name" value="NELL2-like_EGF"/>
</dbReference>
<feature type="domain" description="CUB" evidence="32">
    <location>
        <begin position="1210"/>
        <end position="1321"/>
    </location>
</feature>
<feature type="domain" description="EGF-like" evidence="33">
    <location>
        <begin position="374"/>
        <end position="413"/>
    </location>
</feature>
<evidence type="ECO:0000256" key="4">
    <source>
        <dbReference type="ARBA" id="ARBA00022475"/>
    </source>
</evidence>
<feature type="domain" description="CUB" evidence="32">
    <location>
        <begin position="2621"/>
        <end position="2737"/>
    </location>
</feature>
<dbReference type="SUPFAM" id="SSF49854">
    <property type="entry name" value="Spermadhesin, CUB domain"/>
    <property type="match status" value="27"/>
</dbReference>
<dbReference type="PROSITE" id="PS01187">
    <property type="entry name" value="EGF_CA"/>
    <property type="match status" value="2"/>
</dbReference>
<feature type="domain" description="CUB" evidence="32">
    <location>
        <begin position="1668"/>
        <end position="1782"/>
    </location>
</feature>
<dbReference type="GO" id="GO:0005768">
    <property type="term" value="C:endosome"/>
    <property type="evidence" value="ECO:0007669"/>
    <property type="project" value="UniProtKB-SubCell"/>
</dbReference>
<evidence type="ECO:0000256" key="17">
    <source>
        <dbReference type="ARBA" id="ARBA00023136"/>
    </source>
</evidence>
<feature type="domain" description="CUB" evidence="32">
    <location>
        <begin position="1786"/>
        <end position="1896"/>
    </location>
</feature>
<feature type="domain" description="CUB" evidence="32">
    <location>
        <begin position="3320"/>
        <end position="3435"/>
    </location>
</feature>
<evidence type="ECO:0000256" key="14">
    <source>
        <dbReference type="ARBA" id="ARBA00022837"/>
    </source>
</evidence>
<feature type="domain" description="EGF-like" evidence="33">
    <location>
        <begin position="192"/>
        <end position="233"/>
    </location>
</feature>
<keyword evidence="22" id="KW-0458">Lysosome</keyword>
<evidence type="ECO:0000256" key="1">
    <source>
        <dbReference type="ARBA" id="ARBA00004177"/>
    </source>
</evidence>
<feature type="coiled-coil region" evidence="30">
    <location>
        <begin position="125"/>
        <end position="159"/>
    </location>
</feature>
<dbReference type="InterPro" id="IPR000742">
    <property type="entry name" value="EGF"/>
</dbReference>
<evidence type="ECO:0000256" key="13">
    <source>
        <dbReference type="ARBA" id="ARBA00022753"/>
    </source>
</evidence>
<feature type="domain" description="CUB" evidence="32">
    <location>
        <begin position="2030"/>
        <end position="2145"/>
    </location>
</feature>
<dbReference type="FunFam" id="2.10.25.10:FF:000100">
    <property type="entry name" value="neurogenic locus notch homolog protein 3"/>
    <property type="match status" value="1"/>
</dbReference>
<evidence type="ECO:0000256" key="31">
    <source>
        <dbReference type="SAM" id="SignalP"/>
    </source>
</evidence>
<evidence type="ECO:0000256" key="12">
    <source>
        <dbReference type="ARBA" id="ARBA00022737"/>
    </source>
</evidence>
<feature type="domain" description="EGF-like" evidence="33">
    <location>
        <begin position="154"/>
        <end position="190"/>
    </location>
</feature>
<dbReference type="PROSITE" id="PS50026">
    <property type="entry name" value="EGF_3"/>
    <property type="match status" value="5"/>
</dbReference>
<dbReference type="FunFam" id="2.10.25.10:FF:000429">
    <property type="entry name" value="Cubilin"/>
    <property type="match status" value="1"/>
</dbReference>
<keyword evidence="13" id="KW-0967">Endosome</keyword>
<evidence type="ECO:0000256" key="20">
    <source>
        <dbReference type="ARBA" id="ARBA00023180"/>
    </source>
</evidence>
<evidence type="ECO:0000256" key="29">
    <source>
        <dbReference type="PROSITE-ProRule" id="PRU00076"/>
    </source>
</evidence>
<dbReference type="GO" id="GO:0005765">
    <property type="term" value="C:lysosomal membrane"/>
    <property type="evidence" value="ECO:0007669"/>
    <property type="project" value="UniProtKB-SubCell"/>
</dbReference>
<name>A0AAE0TCK3_9BIVA</name>
<comment type="subcellular location">
    <subcellularLocation>
        <location evidence="2">Cell membrane</location>
        <topology evidence="2">Peripheral membrane protein</topology>
    </subcellularLocation>
    <subcellularLocation>
        <location evidence="1">Endosome</location>
    </subcellularLocation>
    <subcellularLocation>
        <location evidence="24">Lysosome membrane</location>
        <topology evidence="24">Peripheral membrane protein</topology>
    </subcellularLocation>
</comment>
<keyword evidence="6" id="KW-0153">Cholesterol metabolism</keyword>
<dbReference type="Pfam" id="PF00431">
    <property type="entry name" value="CUB"/>
    <property type="match status" value="27"/>
</dbReference>
<dbReference type="PANTHER" id="PTHR24251:SF37">
    <property type="entry name" value="CUB DOMAIN-CONTAINING PROTEIN"/>
    <property type="match status" value="1"/>
</dbReference>
<dbReference type="GO" id="GO:0016324">
    <property type="term" value="C:apical plasma membrane"/>
    <property type="evidence" value="ECO:0007669"/>
    <property type="project" value="UniProtKB-ARBA"/>
</dbReference>
<dbReference type="SUPFAM" id="SSF57196">
    <property type="entry name" value="EGF/Laminin"/>
    <property type="match status" value="5"/>
</dbReference>
<keyword evidence="17" id="KW-0472">Membrane</keyword>
<dbReference type="SMART" id="SM00181">
    <property type="entry name" value="EGF"/>
    <property type="match status" value="8"/>
</dbReference>
<evidence type="ECO:0000313" key="35">
    <source>
        <dbReference type="Proteomes" id="UP001195483"/>
    </source>
</evidence>
<keyword evidence="19" id="KW-1207">Sterol metabolism</keyword>
<evidence type="ECO:0000256" key="27">
    <source>
        <dbReference type="ARBA" id="ARBA00049703"/>
    </source>
</evidence>
<dbReference type="GO" id="GO:0005509">
    <property type="term" value="F:calcium ion binding"/>
    <property type="evidence" value="ECO:0007669"/>
    <property type="project" value="InterPro"/>
</dbReference>
<evidence type="ECO:0000256" key="2">
    <source>
        <dbReference type="ARBA" id="ARBA00004202"/>
    </source>
</evidence>
<evidence type="ECO:0000256" key="30">
    <source>
        <dbReference type="SAM" id="Coils"/>
    </source>
</evidence>
<feature type="domain" description="CUB" evidence="32">
    <location>
        <begin position="504"/>
        <end position="620"/>
    </location>
</feature>
<feature type="domain" description="CUB" evidence="32">
    <location>
        <begin position="856"/>
        <end position="971"/>
    </location>
</feature>
<evidence type="ECO:0000256" key="10">
    <source>
        <dbReference type="ARBA" id="ARBA00022723"/>
    </source>
</evidence>
<dbReference type="Pfam" id="PF12947">
    <property type="entry name" value="EGF_3"/>
    <property type="match status" value="1"/>
</dbReference>
<feature type="disulfide bond" evidence="29">
    <location>
        <begin position="180"/>
        <end position="189"/>
    </location>
</feature>
<dbReference type="GO" id="GO:0008203">
    <property type="term" value="P:cholesterol metabolic process"/>
    <property type="evidence" value="ECO:0007669"/>
    <property type="project" value="UniProtKB-KW"/>
</dbReference>
<feature type="domain" description="CUB" evidence="32">
    <location>
        <begin position="3085"/>
        <end position="3197"/>
    </location>
</feature>
<protein>
    <recommendedName>
        <fullName evidence="25">Cubilin</fullName>
    </recommendedName>
</protein>
<evidence type="ECO:0000256" key="5">
    <source>
        <dbReference type="ARBA" id="ARBA00022536"/>
    </source>
</evidence>
<feature type="domain" description="CUB" evidence="32">
    <location>
        <begin position="1897"/>
        <end position="2010"/>
    </location>
</feature>
<feature type="signal peptide" evidence="31">
    <location>
        <begin position="1"/>
        <end position="25"/>
    </location>
</feature>
<dbReference type="CDD" id="cd22201">
    <property type="entry name" value="cubilin_NTD"/>
    <property type="match status" value="1"/>
</dbReference>
<dbReference type="InterPro" id="IPR049883">
    <property type="entry name" value="NOTCH1_EGF-like"/>
</dbReference>
<feature type="disulfide bond" evidence="29">
    <location>
        <begin position="488"/>
        <end position="497"/>
    </location>
</feature>
<dbReference type="EMBL" id="JAEAOA010000451">
    <property type="protein sequence ID" value="KAK3607925.1"/>
    <property type="molecule type" value="Genomic_DNA"/>
</dbReference>
<keyword evidence="15" id="KW-0653">Protein transport</keyword>
<reference evidence="34" key="2">
    <citation type="journal article" date="2021" name="Genome Biol. Evol.">
        <title>Developing a high-quality reference genome for a parasitic bivalve with doubly uniparental inheritance (Bivalvia: Unionida).</title>
        <authorList>
            <person name="Smith C.H."/>
        </authorList>
    </citation>
    <scope>NUCLEOTIDE SEQUENCE</scope>
    <source>
        <strain evidence="34">CHS0354</strain>
        <tissue evidence="34">Mantle</tissue>
    </source>
</reference>
<dbReference type="FunFam" id="2.10.25.10:FF:000379">
    <property type="entry name" value="Cubilin"/>
    <property type="match status" value="1"/>
</dbReference>
<dbReference type="PROSITE" id="PS00010">
    <property type="entry name" value="ASX_HYDROXYL"/>
    <property type="match status" value="4"/>
</dbReference>
<keyword evidence="11 31" id="KW-0732">Signal</keyword>
<dbReference type="InterPro" id="IPR000859">
    <property type="entry name" value="CUB_dom"/>
</dbReference>
<feature type="domain" description="CUB" evidence="32">
    <location>
        <begin position="2855"/>
        <end position="2969"/>
    </location>
</feature>
<dbReference type="InterPro" id="IPR001881">
    <property type="entry name" value="EGF-like_Ca-bd_dom"/>
</dbReference>
<feature type="chain" id="PRO_5042162819" description="Cubilin" evidence="31">
    <location>
        <begin position="26"/>
        <end position="3666"/>
    </location>
</feature>
<evidence type="ECO:0000256" key="23">
    <source>
        <dbReference type="ARBA" id="ARBA00023285"/>
    </source>
</evidence>
<dbReference type="CDD" id="cd00041">
    <property type="entry name" value="CUB"/>
    <property type="match status" value="26"/>
</dbReference>
<feature type="domain" description="CUB" evidence="32">
    <location>
        <begin position="624"/>
        <end position="737"/>
    </location>
</feature>
<dbReference type="FunFam" id="2.60.120.290:FF:000005">
    <property type="entry name" value="Procollagen C-endopeptidase enhancer 1"/>
    <property type="match status" value="6"/>
</dbReference>
<organism evidence="34 35">
    <name type="scientific">Potamilus streckersoni</name>
    <dbReference type="NCBI Taxonomy" id="2493646"/>
    <lineage>
        <taxon>Eukaryota</taxon>
        <taxon>Metazoa</taxon>
        <taxon>Spiralia</taxon>
        <taxon>Lophotrochozoa</taxon>
        <taxon>Mollusca</taxon>
        <taxon>Bivalvia</taxon>
        <taxon>Autobranchia</taxon>
        <taxon>Heteroconchia</taxon>
        <taxon>Palaeoheterodonta</taxon>
        <taxon>Unionida</taxon>
        <taxon>Unionoidea</taxon>
        <taxon>Unionidae</taxon>
        <taxon>Ambleminae</taxon>
        <taxon>Lampsilini</taxon>
        <taxon>Potamilus</taxon>
    </lineage>
</organism>
<dbReference type="FunFam" id="2.10.25.10:FF:000143">
    <property type="entry name" value="Protein crumbs 1"/>
    <property type="match status" value="1"/>
</dbReference>
<feature type="domain" description="CUB" evidence="32">
    <location>
        <begin position="2739"/>
        <end position="2851"/>
    </location>
</feature>
<dbReference type="FunFam" id="2.60.120.290:FF:000003">
    <property type="entry name" value="Neuropilin"/>
    <property type="match status" value="2"/>
</dbReference>
<feature type="domain" description="CUB" evidence="32">
    <location>
        <begin position="2388"/>
        <end position="2500"/>
    </location>
</feature>
<dbReference type="Pfam" id="PF07645">
    <property type="entry name" value="EGF_CA"/>
    <property type="match status" value="2"/>
</dbReference>
<dbReference type="InterPro" id="IPR000152">
    <property type="entry name" value="EGF-type_Asp/Asn_hydroxyl_site"/>
</dbReference>
<feature type="domain" description="EGF-like" evidence="33">
    <location>
        <begin position="462"/>
        <end position="498"/>
    </location>
</feature>
<dbReference type="Pfam" id="PF12661">
    <property type="entry name" value="hEGF"/>
    <property type="match status" value="1"/>
</dbReference>
<dbReference type="InterPro" id="IPR018097">
    <property type="entry name" value="EGF_Ca-bd_CS"/>
</dbReference>
<comment type="caution">
    <text evidence="34">The sequence shown here is derived from an EMBL/GenBank/DDBJ whole genome shotgun (WGS) entry which is preliminary data.</text>
</comment>
<feature type="domain" description="CUB" evidence="32">
    <location>
        <begin position="3555"/>
        <end position="3666"/>
    </location>
</feature>
<keyword evidence="7" id="KW-0597">Phosphoprotein</keyword>
<comment type="subunit">
    <text evidence="27">Interacts with AMN. Component of the cubam complex composed of one CUBN trimer and one AMN chain. The cubam complex can dimerize. Interacts with LRP2 in a dual-receptor complex in a calcium-dependent manner. Found in a complex with PID1/PCLI1, LRP1 and CUBNI. Interacts with LRP1 and PID1/PCLI1.</text>
</comment>
<keyword evidence="16" id="KW-0443">Lipid metabolism</keyword>
<keyword evidence="10" id="KW-0479">Metal-binding</keyword>
<feature type="domain" description="CUB" evidence="32">
    <location>
        <begin position="2146"/>
        <end position="2265"/>
    </location>
</feature>
<feature type="domain" description="CUB" evidence="32">
    <location>
        <begin position="2970"/>
        <end position="3083"/>
    </location>
</feature>
<proteinExistence type="predicted"/>
<evidence type="ECO:0000313" key="34">
    <source>
        <dbReference type="EMBL" id="KAK3607925.1"/>
    </source>
</evidence>
<keyword evidence="12" id="KW-0677">Repeat</keyword>
<dbReference type="InterPro" id="IPR013032">
    <property type="entry name" value="EGF-like_CS"/>
</dbReference>
<reference evidence="34" key="3">
    <citation type="submission" date="2023-05" db="EMBL/GenBank/DDBJ databases">
        <authorList>
            <person name="Smith C.H."/>
        </authorList>
    </citation>
    <scope>NUCLEOTIDE SEQUENCE</scope>
    <source>
        <strain evidence="34">CHS0354</strain>
        <tissue evidence="34">Mantle</tissue>
    </source>
</reference>
<keyword evidence="8" id="KW-0846">Cobalamin</keyword>
<evidence type="ECO:0000256" key="22">
    <source>
        <dbReference type="ARBA" id="ARBA00023228"/>
    </source>
</evidence>
<feature type="disulfide bond" evidence="28">
    <location>
        <begin position="624"/>
        <end position="651"/>
    </location>
</feature>
<dbReference type="PROSITE" id="PS01180">
    <property type="entry name" value="CUB"/>
    <property type="match status" value="27"/>
</dbReference>
<evidence type="ECO:0000256" key="19">
    <source>
        <dbReference type="ARBA" id="ARBA00023166"/>
    </source>
</evidence>
<feature type="domain" description="EGF-like" evidence="33">
    <location>
        <begin position="424"/>
        <end position="460"/>
    </location>
</feature>
<evidence type="ECO:0000256" key="6">
    <source>
        <dbReference type="ARBA" id="ARBA00022548"/>
    </source>
</evidence>
<dbReference type="PROSITE" id="PS01186">
    <property type="entry name" value="EGF_2"/>
    <property type="match status" value="3"/>
</dbReference>
<keyword evidence="23" id="KW-0170">Cobalt</keyword>
<dbReference type="InterPro" id="IPR035914">
    <property type="entry name" value="Sperma_CUB_dom_sf"/>
</dbReference>
<feature type="domain" description="CUB" evidence="32">
    <location>
        <begin position="1322"/>
        <end position="1434"/>
    </location>
</feature>
<evidence type="ECO:0000259" key="32">
    <source>
        <dbReference type="PROSITE" id="PS01180"/>
    </source>
</evidence>
<dbReference type="FunFam" id="2.10.25.10:FF:000260">
    <property type="entry name" value="Notch receptor 4"/>
    <property type="match status" value="1"/>
</dbReference>
<evidence type="ECO:0000256" key="15">
    <source>
        <dbReference type="ARBA" id="ARBA00022927"/>
    </source>
</evidence>
<reference evidence="34" key="1">
    <citation type="journal article" date="2021" name="Genome Biol. Evol.">
        <title>A High-Quality Reference Genome for a Parasitic Bivalve with Doubly Uniparental Inheritance (Bivalvia: Unionida).</title>
        <authorList>
            <person name="Smith C.H."/>
        </authorList>
    </citation>
    <scope>NUCLEOTIDE SEQUENCE</scope>
    <source>
        <strain evidence="34">CHS0354</strain>
    </source>
</reference>
<evidence type="ECO:0000256" key="18">
    <source>
        <dbReference type="ARBA" id="ARBA00023157"/>
    </source>
</evidence>
<feature type="domain" description="CUB" evidence="32">
    <location>
        <begin position="1436"/>
        <end position="1549"/>
    </location>
</feature>
<evidence type="ECO:0000256" key="3">
    <source>
        <dbReference type="ARBA" id="ARBA00022448"/>
    </source>
</evidence>
<dbReference type="FunFam" id="2.60.120.290:FF:000013">
    <property type="entry name" value="Membrane frizzled-related protein"/>
    <property type="match status" value="18"/>
</dbReference>
<feature type="disulfide bond" evidence="29">
    <location>
        <begin position="223"/>
        <end position="232"/>
    </location>
</feature>
<feature type="disulfide bond" evidence="28">
    <location>
        <begin position="2621"/>
        <end position="2648"/>
    </location>
</feature>
<feature type="disulfide bond" evidence="29">
    <location>
        <begin position="450"/>
        <end position="459"/>
    </location>
</feature>
<feature type="domain" description="CUB" evidence="32">
    <location>
        <begin position="2269"/>
        <end position="2386"/>
    </location>
</feature>
<keyword evidence="4" id="KW-1003">Cell membrane</keyword>
<dbReference type="SMART" id="SM00042">
    <property type="entry name" value="CUB"/>
    <property type="match status" value="27"/>
</dbReference>
<keyword evidence="20" id="KW-0325">Glycoprotein</keyword>
<evidence type="ECO:0000256" key="9">
    <source>
        <dbReference type="ARBA" id="ARBA00022685"/>
    </source>
</evidence>
<feature type="domain" description="CUB" evidence="32">
    <location>
        <begin position="3437"/>
        <end position="3549"/>
    </location>
</feature>
<sequence length="3666" mass="401373">MARATSSVLWGVFFLMLLLQKTVQNSRTKRQIQPEQPRILTQSGHLIFQSGTNHNITFQSATGGYINLDGENLKGALQTIRANRDAIIQLQTAPTVIPPNIDNRLRQVEAVLANLQPTGQVQSLLNDLTSRITRVESRVQQLETEVTQLRNLLAANECSSNPCRNGGTCEDAYNKFYCRCPGTWQGTTCETDVNECAVYAGTDLGCQNGATCINSPGSFTCQCTADWHGIRCTERHDDCTGASFEQLCGHGTCVNNPRVQPGQPKYTCICDSGWTKSGTAPACSVDVDECNNSRPHCSLDPPVMCINLPGSFQCGPCPAGFTGNGFSCIDINECQINNGGCSMIPTVQCINTRGSRQCGPCPPGYQGDGVTCTWVGVCNVNNGGCHTLATCSESPGVSGRYCTCPPGYVGNGEGPAGCVPQGPITGACGSSPCMNGAVCQNNGNSFICTCQPGYTGQRCETNINECSSSPCQNGGTCTDNLNGFVCTCPSGYTGTRCEQTLEACGGLLSGENGSFSYPVVSGVQAPHDVSCAWRITTTFGKILMINFTKFNLETHRECNFDFLQIHDGPTAASYMIGKFCGSTPPNNGQPINSTDNHLYFWFRSDTSVASDGFQVQWRSALPVCGGDLRGQNYGSINSPGYPGNYPHDRTCVWTIEVVPGNKIIFTFATIAIETHTNCTFDYLEFRDGMLESSSLLKRYCSTVSPPPLSTTGPYAWVKFHSDSSMNDKGFLITYAAIPIGDQCGGRYTSETGVLISPNYPNHYNNDTTCVWVITIGTTNVLTLTFANMDLEGDGTCTNDYVEVRDGADETAPLLGRYCGNQIPATLTTTQNSLFVKFRSDISVTSSGFRATWNVGCGGTFTTPTGILRSPYYPGNYPHDRECIYLISLPQGSRVILTFNNFSIEGPNSNGSCQNDYLEIRDGGTEDALLIGHLCGNQIPTPQVSTYNLMWLKFKTDASNTNKGFEARYETREGGCGGSLTGNTGSFTSPGHPNVYPHGVNCYWFITVSPGFVIRLTFNTFSLESQFSCNYDYVEVYDNSNVELSSKMGRYCGSAYPPTLTSTNNVMVVLFVSDSSLELEGFSASYVALNASILCGSELRASTGIITSPNFPNFYPHQRECVWTIVAPFGNQILINFTDFELEAQSVCIHDYLEIRNGGFATSPLIGTYCGTTIDRIIVSHSNRMYLKFKTDNSGSARGFRLSYDSTATGCGGDLSTPTGSFISPSYPIPNGHNAECFWKIQVSRGSTIQLVFVDLDMEAHISCIYDYVEVRETNAFGRLLGKFCGISIPDPISSTTNQLWVKYRTDSSDAGRGFHAFYMINCNNRLTSYSGVIESPDFPNLYPYNRNCTWIIDTSLGSTINVSFSHFDIETHSSCQHDRLEIRDGENATANLIGNFCGSNLPPPISSSGDVMWIQFISDNSVARSGFRLEYITNGCGGYLTGATGEFTSPNYPNPYPHLRECVWMITVSTGSYIQLTITDFDLESHSECKYDALEVYGGPDDTAPRLARLCHTQTSPQVMTSTGNMLFVRFRSDISTSGKGFKALYKALSGGCGGNFSTPTGTIVSKNYPNNYPHITDCEWLITVPEKRNIYLMFEDFDVEGSNSCQYDYVSVYDGMTVNSTELMRHCGHSLPVPSVYQTNSNTMYIRMRSDDSISARGFKASYKIGCGGIMNAEVDGEFSSPNYPGIYDRSSNCSWLIQADHSSDRITLTFTHMDIEETVDCGHDNVTVMDGNDERAPLIGTYCGNAVPLPVTSQGSALYIKFVSDYSIQRTGFRALYTKSTSSCGGDFTAVQGSFASPGYPNSYPVDTECVWTVRTAAGNFLQLSFSLFNLEFQANCNSDYLELREGSVSGNLIGRFCGNSMPSNITALNGIWMKFRSNFNSTGQGFVAQYSTLYGGALTGSSGQVASPLYPSQYPFNVDYTWTITVDTGMRIRIMFETLDMESFSSGCIFDFIKFRDGGQPDSPELGSFCGTTLPDPFISTTNVLFVEFHSDSSSTGQGFLFNWQATSDQPITTTPAPGPTTPVLGCGGVLVATDEAQTVISPGYPNGYPNSLNCVWTVSSPLGTRVWINITYIDLESHSTCNYDVLTIYDYYTNSGRILGVFCGRVGNPTPLLSTTRYATFRFRSDSSINGTGFTLSYKAVCGGLIQSTSAILKSPGYPNIYPVNSNCTWKIQVPTGRNISVEFNGTFGIQGSQGSCEGDYIKLLNGFYNDSPPLGPSTNGRYCGNMAPARLETSSNFLYVNFISDGSGSAAGFNLIFNQISVSCGGQIQLSNNIYSSVFSSPNYPNNYPQNVDCTWMITAPATKRIQVDFTGDFNIERHVQCNFDYVEFRDGGTINSPVISRLCGSDRPGTVFSTGNVLFVRFRTDTSVNRMGFNATSKIATCGGHYFGQRSVITSPNYPSSYDNNADCIWTVNGPTGHYLNFTFTAFALEPAVNCTAADYLEIRDYNETGDILLHACGLVIPKPVVTSDSFAYLRFKTNNRIVRLGFSLNFEASVEECGGILLTPTGTIHSPNFPGNYPHSRSCIWQITVQNGRRVSLTFNTLNIESHRSCYYDFVAVYNGILQDSPMIDRYCGNQPPAVVESSGNSMTVYFRTDGSVSNGGFQASYTSNNEAICGGRLSSSPGNITSPGYEMGNYTNSQECIWVLYNAKPSNSSIAIHIWDLKLEHHDQCLYDLVEFKEGYSSDGTVLDRFCGNRTGVQVLISPSNYMWIRFKSDATVVDKGFFLIYNFTACGGTLTNPFGTISSPNYPNNYDHNDECSWLIMAPEGTQIKIDFRDVNMELHPNCNYDYLELFNGPYASSPSIGRFCGDILPANFTSQSNAVRINFFTDTSMSARGFMLTYTFITGGCGGLYHSSTGFLSSPNWPKSYPHNVECIWDIIVQNGYFVRLIFNPPFDLEFHGACENDYVEVSNSVPNGTLYPLGRWCQNIEPPLLNSTSSRLVVKFHSDASTNGNGFSANWTAVCGGVLKASAGILTSPGFPNNYENNLNCNYTIVSDPQKFIVLEFDPNNFILEAGSSCEFDYLAVYEGNDTSRRFLTKACGVTAPQALSAIGSMFIQFVTDFSQTYRGFRATYSTSECGGNFTAPYGIIKTPTHPVNYHNDANCTWLLTVQSNRVVDLKFLDFDLEAHSTCNYDYVDIRDGSDLNARLIGRYCGKVVPGFIRSTGNSMIINFISDRSVTSGGFKAAYRQTYGIYQGCGGVLNQTSGSISSFDVNGSYAMDLDCRWTIFVGDNKVVKLTIRDMDIENHTTCRYDFIRVYDGISMEDPVIGTYCGNSTPLFITSTSNVLLVQFYTDSTIARRGFNATYAQENALCGGIFTASANPQVITSPSFPSPVTQNLGCRWTIDTPEVNQQIEVMVSDLSLLNSTNCLTEYLEIKDYPLRLMGKSVHYCDNQRPPLFDSVGRTVQINYAVTATSRSRGFSLSYKVASCNRTYNGSNGQLFSPGYPGNYPRDANCQILISAPQRTTVALYFNSLQIEPHPNCSFDYLEIRNGSTSISPVLAKLCGFSLPNPIFAATNEVWLNFVTDRSVTHQGYDITYTATTQGVGCGGNITGINGSLTSPGYPGRYTTEATCTWLIQVPARRVIRLTFTDMQMFDPVDCQTDYVELYDGISDSAQIFSRYCGDEIPGSLITSSNTAIVKFFSNGVGMALGFRLTFNS</sequence>
<feature type="domain" description="CUB" evidence="32">
    <location>
        <begin position="3204"/>
        <end position="3316"/>
    </location>
</feature>
<evidence type="ECO:0000259" key="33">
    <source>
        <dbReference type="PROSITE" id="PS50026"/>
    </source>
</evidence>
<evidence type="ECO:0000256" key="11">
    <source>
        <dbReference type="ARBA" id="ARBA00022729"/>
    </source>
</evidence>
<keyword evidence="35" id="KW-1185">Reference proteome</keyword>
<dbReference type="Gene3D" id="2.60.120.290">
    <property type="entry name" value="Spermadhesin, CUB domain"/>
    <property type="match status" value="27"/>
</dbReference>
<evidence type="ECO:0000256" key="24">
    <source>
        <dbReference type="ARBA" id="ARBA00023765"/>
    </source>
</evidence>
<accession>A0AAE0TCK3</accession>
<dbReference type="Proteomes" id="UP001195483">
    <property type="component" value="Unassembled WGS sequence"/>
</dbReference>
<keyword evidence="3" id="KW-0813">Transport</keyword>
<feature type="disulfide bond" evidence="28">
    <location>
        <begin position="1668"/>
        <end position="1695"/>
    </location>
</feature>
<evidence type="ECO:0000256" key="28">
    <source>
        <dbReference type="PROSITE-ProRule" id="PRU00059"/>
    </source>
</evidence>
<dbReference type="SMART" id="SM00179">
    <property type="entry name" value="EGF_CA"/>
    <property type="match status" value="7"/>
</dbReference>
<evidence type="ECO:0000256" key="16">
    <source>
        <dbReference type="ARBA" id="ARBA00023098"/>
    </source>
</evidence>
<dbReference type="Gene3D" id="2.10.25.10">
    <property type="entry name" value="Laminin"/>
    <property type="match status" value="6"/>
</dbReference>
<evidence type="ECO:0000256" key="8">
    <source>
        <dbReference type="ARBA" id="ARBA00022628"/>
    </source>
</evidence>
<feature type="domain" description="CUB" evidence="32">
    <location>
        <begin position="2504"/>
        <end position="2616"/>
    </location>
</feature>
<dbReference type="FunFam" id="2.10.25.10:FF:000117">
    <property type="entry name" value="Delta-like protein"/>
    <property type="match status" value="1"/>
</dbReference>
<evidence type="ECO:0000256" key="25">
    <source>
        <dbReference type="ARBA" id="ARBA00023878"/>
    </source>
</evidence>
<evidence type="ECO:0000256" key="26">
    <source>
        <dbReference type="ARBA" id="ARBA00049611"/>
    </source>
</evidence>
<evidence type="ECO:0000256" key="7">
    <source>
        <dbReference type="ARBA" id="ARBA00022553"/>
    </source>
</evidence>
<keyword evidence="9" id="KW-0165">Cleavage on pair of basic residues</keyword>
<evidence type="ECO:0000256" key="21">
    <source>
        <dbReference type="ARBA" id="ARBA00023221"/>
    </source>
</evidence>
<feature type="domain" description="CUB" evidence="32">
    <location>
        <begin position="743"/>
        <end position="855"/>
    </location>
</feature>
<feature type="disulfide bond" evidence="29">
    <location>
        <begin position="385"/>
        <end position="402"/>
    </location>
</feature>
<dbReference type="PROSITE" id="PS00022">
    <property type="entry name" value="EGF_1"/>
    <property type="match status" value="4"/>
</dbReference>
<dbReference type="GO" id="GO:0031419">
    <property type="term" value="F:cobalamin binding"/>
    <property type="evidence" value="ECO:0007669"/>
    <property type="project" value="UniProtKB-KW"/>
</dbReference>
<comment type="caution">
    <text evidence="29">Lacks conserved residue(s) required for the propagation of feature annotation.</text>
</comment>
<dbReference type="Pfam" id="PF00008">
    <property type="entry name" value="EGF"/>
    <property type="match status" value="3"/>
</dbReference>
<keyword evidence="30" id="KW-0175">Coiled coil</keyword>